<dbReference type="SUPFAM" id="SSF48371">
    <property type="entry name" value="ARM repeat"/>
    <property type="match status" value="1"/>
</dbReference>
<feature type="compositionally biased region" description="Polar residues" evidence="5">
    <location>
        <begin position="61"/>
        <end position="107"/>
    </location>
</feature>
<feature type="region of interest" description="Disordered" evidence="5">
    <location>
        <begin position="1"/>
        <end position="107"/>
    </location>
</feature>
<feature type="compositionally biased region" description="Low complexity" evidence="5">
    <location>
        <begin position="677"/>
        <end position="706"/>
    </location>
</feature>
<feature type="compositionally biased region" description="Polar residues" evidence="5">
    <location>
        <begin position="170"/>
        <end position="197"/>
    </location>
</feature>
<dbReference type="GO" id="GO:0045893">
    <property type="term" value="P:positive regulation of DNA-templated transcription"/>
    <property type="evidence" value="ECO:0007669"/>
    <property type="project" value="TreeGrafter"/>
</dbReference>
<organism evidence="7 8">
    <name type="scientific">Crassostrea virginica</name>
    <name type="common">Eastern oyster</name>
    <dbReference type="NCBI Taxonomy" id="6565"/>
    <lineage>
        <taxon>Eukaryota</taxon>
        <taxon>Metazoa</taxon>
        <taxon>Spiralia</taxon>
        <taxon>Lophotrochozoa</taxon>
        <taxon>Mollusca</taxon>
        <taxon>Bivalvia</taxon>
        <taxon>Autobranchia</taxon>
        <taxon>Pteriomorphia</taxon>
        <taxon>Ostreida</taxon>
        <taxon>Ostreoidea</taxon>
        <taxon>Ostreidae</taxon>
        <taxon>Crassostrea</taxon>
    </lineage>
</organism>
<feature type="compositionally biased region" description="Low complexity" evidence="5">
    <location>
        <begin position="1349"/>
        <end position="1367"/>
    </location>
</feature>
<dbReference type="Pfam" id="PF12031">
    <property type="entry name" value="BAF250_C"/>
    <property type="match status" value="1"/>
</dbReference>
<feature type="compositionally biased region" description="Low complexity" evidence="5">
    <location>
        <begin position="1379"/>
        <end position="1418"/>
    </location>
</feature>
<feature type="compositionally biased region" description="Low complexity" evidence="5">
    <location>
        <begin position="1509"/>
        <end position="1528"/>
    </location>
</feature>
<dbReference type="OrthoDB" id="8709537at2759"/>
<feature type="compositionally biased region" description="Polar residues" evidence="5">
    <location>
        <begin position="1086"/>
        <end position="1103"/>
    </location>
</feature>
<dbReference type="KEGG" id="cvn:111103396"/>
<feature type="compositionally biased region" description="Polar residues" evidence="5">
    <location>
        <begin position="1473"/>
        <end position="1483"/>
    </location>
</feature>
<evidence type="ECO:0000313" key="7">
    <source>
        <dbReference type="Proteomes" id="UP000694844"/>
    </source>
</evidence>
<feature type="compositionally biased region" description="Polar residues" evidence="5">
    <location>
        <begin position="1705"/>
        <end position="1721"/>
    </location>
</feature>
<evidence type="ECO:0000256" key="4">
    <source>
        <dbReference type="ARBA" id="ARBA00023242"/>
    </source>
</evidence>
<feature type="compositionally biased region" description="Low complexity" evidence="5">
    <location>
        <begin position="315"/>
        <end position="357"/>
    </location>
</feature>
<dbReference type="InterPro" id="IPR001606">
    <property type="entry name" value="ARID_dom"/>
</dbReference>
<gene>
    <name evidence="8" type="primary">LOC111103396</name>
</gene>
<feature type="compositionally biased region" description="Low complexity" evidence="5">
    <location>
        <begin position="592"/>
        <end position="621"/>
    </location>
</feature>
<feature type="compositionally biased region" description="Polar residues" evidence="5">
    <location>
        <begin position="707"/>
        <end position="727"/>
    </location>
</feature>
<feature type="compositionally biased region" description="Basic and acidic residues" evidence="5">
    <location>
        <begin position="889"/>
        <end position="898"/>
    </location>
</feature>
<keyword evidence="2" id="KW-0597">Phosphoprotein</keyword>
<dbReference type="InterPro" id="IPR036431">
    <property type="entry name" value="ARID_dom_sf"/>
</dbReference>
<proteinExistence type="predicted"/>
<feature type="compositionally biased region" description="Low complexity" evidence="5">
    <location>
        <begin position="728"/>
        <end position="743"/>
    </location>
</feature>
<dbReference type="RefSeq" id="XP_022292361.1">
    <property type="nucleotide sequence ID" value="XM_022436653.1"/>
</dbReference>
<dbReference type="GO" id="GO:0003677">
    <property type="term" value="F:DNA binding"/>
    <property type="evidence" value="ECO:0007669"/>
    <property type="project" value="InterPro"/>
</dbReference>
<feature type="region of interest" description="Disordered" evidence="5">
    <location>
        <begin position="1870"/>
        <end position="1902"/>
    </location>
</feature>
<feature type="compositionally biased region" description="Polar residues" evidence="5">
    <location>
        <begin position="236"/>
        <end position="246"/>
    </location>
</feature>
<evidence type="ECO:0000256" key="3">
    <source>
        <dbReference type="ARBA" id="ARBA00022853"/>
    </source>
</evidence>
<dbReference type="GO" id="GO:0005654">
    <property type="term" value="C:nucleoplasm"/>
    <property type="evidence" value="ECO:0007669"/>
    <property type="project" value="TreeGrafter"/>
</dbReference>
<feature type="compositionally biased region" description="Polar residues" evidence="5">
    <location>
        <begin position="212"/>
        <end position="229"/>
    </location>
</feature>
<feature type="compositionally biased region" description="Polar residues" evidence="5">
    <location>
        <begin position="411"/>
        <end position="430"/>
    </location>
</feature>
<dbReference type="InterPro" id="IPR011989">
    <property type="entry name" value="ARM-like"/>
</dbReference>
<dbReference type="GO" id="GO:0006338">
    <property type="term" value="P:chromatin remodeling"/>
    <property type="evidence" value="ECO:0007669"/>
    <property type="project" value="InterPro"/>
</dbReference>
<feature type="region of interest" description="Disordered" evidence="5">
    <location>
        <begin position="1288"/>
        <end position="1800"/>
    </location>
</feature>
<feature type="domain" description="ARID" evidence="6">
    <location>
        <begin position="956"/>
        <end position="1047"/>
    </location>
</feature>
<feature type="region of interest" description="Disordered" evidence="5">
    <location>
        <begin position="2126"/>
        <end position="2268"/>
    </location>
</feature>
<feature type="compositionally biased region" description="Polar residues" evidence="5">
    <location>
        <begin position="1542"/>
        <end position="1620"/>
    </location>
</feature>
<protein>
    <submittedName>
        <fullName evidence="8">Trithorax group protein osa-like isoform X1</fullName>
    </submittedName>
</protein>
<dbReference type="Gene3D" id="1.10.150.60">
    <property type="entry name" value="ARID DNA-binding domain"/>
    <property type="match status" value="1"/>
</dbReference>
<dbReference type="PANTHER" id="PTHR12656">
    <property type="entry name" value="BRG-1 ASSOCIATED FACTOR 250 BAF250"/>
    <property type="match status" value="1"/>
</dbReference>
<dbReference type="Gene3D" id="1.25.10.10">
    <property type="entry name" value="Leucine-rich Repeat Variant"/>
    <property type="match status" value="1"/>
</dbReference>
<evidence type="ECO:0000256" key="1">
    <source>
        <dbReference type="ARBA" id="ARBA00004123"/>
    </source>
</evidence>
<feature type="compositionally biased region" description="Low complexity" evidence="5">
    <location>
        <begin position="1427"/>
        <end position="1466"/>
    </location>
</feature>
<dbReference type="Pfam" id="PF01388">
    <property type="entry name" value="ARID"/>
    <property type="match status" value="1"/>
</dbReference>
<dbReference type="SMART" id="SM00501">
    <property type="entry name" value="BRIGHT"/>
    <property type="match status" value="1"/>
</dbReference>
<evidence type="ECO:0000259" key="6">
    <source>
        <dbReference type="PROSITE" id="PS51011"/>
    </source>
</evidence>
<reference evidence="8" key="1">
    <citation type="submission" date="2025-08" db="UniProtKB">
        <authorList>
            <consortium name="RefSeq"/>
        </authorList>
    </citation>
    <scope>IDENTIFICATION</scope>
    <source>
        <tissue evidence="8">Whole sample</tissue>
    </source>
</reference>
<feature type="compositionally biased region" description="Basic and acidic residues" evidence="5">
    <location>
        <begin position="2193"/>
        <end position="2243"/>
    </location>
</feature>
<feature type="compositionally biased region" description="Polar residues" evidence="5">
    <location>
        <begin position="254"/>
        <end position="273"/>
    </location>
</feature>
<dbReference type="InterPro" id="IPR021906">
    <property type="entry name" value="BAF250/Osa"/>
</dbReference>
<feature type="compositionally biased region" description="Low complexity" evidence="5">
    <location>
        <begin position="154"/>
        <end position="169"/>
    </location>
</feature>
<feature type="compositionally biased region" description="Polar residues" evidence="5">
    <location>
        <begin position="8"/>
        <end position="51"/>
    </location>
</feature>
<feature type="compositionally biased region" description="Polar residues" evidence="5">
    <location>
        <begin position="815"/>
        <end position="825"/>
    </location>
</feature>
<feature type="compositionally biased region" description="Pro residues" evidence="5">
    <location>
        <begin position="870"/>
        <end position="882"/>
    </location>
</feature>
<feature type="region of interest" description="Disordered" evidence="5">
    <location>
        <begin position="1063"/>
        <end position="1121"/>
    </location>
</feature>
<dbReference type="GO" id="GO:0031491">
    <property type="term" value="F:nucleosome binding"/>
    <property type="evidence" value="ECO:0007669"/>
    <property type="project" value="TreeGrafter"/>
</dbReference>
<evidence type="ECO:0000313" key="8">
    <source>
        <dbReference type="RefSeq" id="XP_022292361.1"/>
    </source>
</evidence>
<dbReference type="CDD" id="cd16865">
    <property type="entry name" value="ARID_ARID1A-like"/>
    <property type="match status" value="1"/>
</dbReference>
<evidence type="ECO:0000256" key="2">
    <source>
        <dbReference type="ARBA" id="ARBA00022553"/>
    </source>
</evidence>
<feature type="compositionally biased region" description="Low complexity" evidence="5">
    <location>
        <begin position="1684"/>
        <end position="1700"/>
    </location>
</feature>
<dbReference type="PANTHER" id="PTHR12656:SF5">
    <property type="entry name" value="TRITHORAX GROUP PROTEIN OSA"/>
    <property type="match status" value="1"/>
</dbReference>
<feature type="compositionally biased region" description="Low complexity" evidence="5">
    <location>
        <begin position="1656"/>
        <end position="1665"/>
    </location>
</feature>
<keyword evidence="3" id="KW-0156">Chromatin regulator</keyword>
<feature type="compositionally biased region" description="Low complexity" evidence="5">
    <location>
        <begin position="906"/>
        <end position="920"/>
    </location>
</feature>
<dbReference type="InterPro" id="IPR016024">
    <property type="entry name" value="ARM-type_fold"/>
</dbReference>
<comment type="subcellular location">
    <subcellularLocation>
        <location evidence="1">Nucleus</location>
    </subcellularLocation>
</comment>
<feature type="compositionally biased region" description="Low complexity" evidence="5">
    <location>
        <begin position="1637"/>
        <end position="1646"/>
    </location>
</feature>
<feature type="compositionally biased region" description="Polar residues" evidence="5">
    <location>
        <begin position="440"/>
        <end position="458"/>
    </location>
</feature>
<dbReference type="GO" id="GO:0071565">
    <property type="term" value="C:nBAF complex"/>
    <property type="evidence" value="ECO:0007669"/>
    <property type="project" value="TreeGrafter"/>
</dbReference>
<dbReference type="GO" id="GO:0035060">
    <property type="term" value="C:brahma complex"/>
    <property type="evidence" value="ECO:0007669"/>
    <property type="project" value="InterPro"/>
</dbReference>
<feature type="compositionally biased region" description="Basic and acidic residues" evidence="5">
    <location>
        <begin position="2145"/>
        <end position="2172"/>
    </location>
</feature>
<dbReference type="GeneID" id="111103396"/>
<feature type="compositionally biased region" description="Polar residues" evidence="5">
    <location>
        <begin position="138"/>
        <end position="153"/>
    </location>
</feature>
<feature type="compositionally biased region" description="Polar residues" evidence="5">
    <location>
        <begin position="384"/>
        <end position="395"/>
    </location>
</feature>
<feature type="compositionally biased region" description="Polar residues" evidence="5">
    <location>
        <begin position="1320"/>
        <end position="1339"/>
    </location>
</feature>
<feature type="compositionally biased region" description="Polar residues" evidence="5">
    <location>
        <begin position="1771"/>
        <end position="1798"/>
    </location>
</feature>
<sequence length="2603" mass="281891">MMNKKLRSPNQVGETNTMDSFQDGGQQNMNSTQNDFMDSSHMNADMNNYPPSSIGMEGYSRMNQNVHPSQMQGYSPYNRENFNPSEQHGGTTGSSDYMNQNASFQGQYPRQGMPMGMKPGMRAGMGNPGAPMMPPYQQRMSGQSISQQSGPTPTLNQLLQTQSTSSTSQRMQPNNYSEYSQKGMNDMNNPSAYNMQQPWGGHPRPMGYHPGSMTSPGPNYRGQNMSDMNQPRPGFSPSNYQMQPQSHLGAGQFPPNSRYGNMGTPNRPGQANMPNAGFGHPNPQMSSGQPPGMTPPPSGGMTSPMPNDSPHHRQASPSPSRRQPTPSSRSSSPQNTPGGGSQPQQPSPSGSTSSWSGATANGNKKSVEEGDNMDLPGCDDVASCDSNSQGLPTSNSPHPSISSLRPIPSPVGSSGSRSNTPASLPGNQAGSPMPPRPPSQHDNNTSSRMTQSPMATSYNSQQMMPPPMGPNQGNYGPSGGKMQGNMPGPMNQGYPQYNSHYPQGNYSGRPGMSPGGGVMQNYPMYNGPTPGAPSGGAPNMYNNMPMNRNSNYNPYGGQNNMMSGMNNFNAGINDMANGPRPPTPGTPGSGGSTSKSAKAAAQAALIAAASQQRSQQPSGRSNIPPSQMMYGPGGPHPGYPAGMTNSHSPVPNSVGPNSNMPNSSSAPNMADSNSTHNSLPPSQDSSNPQSNGPPSNSFGSPSSVSSTNEKMPSQQNIPPSKKQSMQRDSNTSSGSNDNVTSSSEMTANVGNENSVPPQSSSMDSKEARSGTPPSQGLPPESLGADSNMSSLTDTSSQGGDMQCNDQKEMDMPSIPDQTNLPSNAVKQDLPITTTATTNTIDKNIVTQVNTCPVMSTTEVSGDGHGHIPANLPPQQPPPPNPMPTLEEAVPDKKKKEGVSSHPPTPASLVAPSPGSASVSSFHEEFDNITSPPIVGSNWANQSKGGDVNKLFEMGSEPERRYFLNRLLSFLEERNAPLNNMPSISKQPLDLYRLYLHVQERGGMLEVTKAKKWKEICGLINIGSSASAAFTLKKNYIKYLFHYECQFERGGMDPGPILASMEAQLAQKRESKKSRAPSPGKKEKAGSQGSQDAFRPPSNSNANQGMEGFPGNMPNQGYDPNMGPMGMPGMMQQGQMMNNMMPPNTMGGMGHNQMMHPGMMGNNYNMRPGMMNPNMMPHNNMMGMPPGGNMGMSQNNMGMPPGNNMGMQPGGMRMAHGNNMGMPNTSMGGMHSGNNMGMPPQNNMNMGHGNSMGMPPGNNMGMPPQNNMGITPGNTMGMPPSGNHMPMPASRGNMPPSSSNQVAPPVNGDSISCQDPFADDMNNSGYMNSGQPNSQGSNFSGMPPHSSAGNFPNNSNNFSKPNMPPNSMAPNVPSSSMGQTSTQMNSSISSQNSMGPNMMPSNMGPNAPPTSMSSMMSSSGAANVPPNSMGQPVPPSSMSQSMPPNSSGQPLPPSSMGQPMPPSSMGQPMPPSSTGQSMPPNSVGQPMPPNTMGQQPSPASSMEQSMTTTSVPQKSVSPSVVNQNNMSQNLPANMPQSMGPIPQTFNNMNQCGPPSSMGQNIPPSSSHSMPNFQPSTENSVSNFSQESSIPFSNYHGNNSQDGDLSQGSASNMSTPSLSSGRNFPFGENHFSKPERFDSPNPVQSVTPTPTPPPQRQPTPQSSTPLQQQPPAPQDSTFPQNRYGNQPPSMMPQGPQPHMGGPPHDPYSQQNFPPHQQGYSTPNKMMPGGGGPPDQYGAYPSQYQSYPNQRPPMMNDMNRGMYSTPNKRFPDQYPNQAGYNSQSGYGSQPCSTQSYNSSSGMMGYNTPPSSYADGSHQTTYMGYNNQPTSYGDVPHPSYHRDSMGFDSQDSRANNQWSAVQRYGPGHHNMGMSPAPNLPPHMTGSYQRSPRMSPTPSHKAGPYASPPKMMQKMPPNQIPKKEIPFPPDSVEATTPNYFKRRRLTRADVGPIEAWRVMMGLKSGLLAESTWALDTLNILLYDDATVQYFNLAHLPGLLEALLEHFRKSLISIFGDMFEEMEKMSDEADENPNKNMLNVNMDERVAITEEEFTNYTYVSRKGVEVKVEDHQNKGMSPLDKKEWDVYSDYSYKYGHWQLGGGDLSSHIVPCFGNSNEAKVYRQLFYKPQTECKQDVKTPEDSCSVEEDKSEESKDPTSGDDTKEMNDSIEMKEEEPVKNHVINKVKIKEEPVEEGENQTDIKEENNGDNDENKENNGCDSKTEQEKAEIKVENIKTETDSDDSLIKLENDSEPSSVEKTGSKRKLETELEDEAYQKDEPPLRLVTDMQEELGRRCVCISNIFRSLSSIPSNHLELSKHPGLMYTLGKLLMLNHRHLPRNTTRRKFDRDDSELEDISDGHLVQCDEEWWWEYFSMLRENTLVIFANICGHLELKYYPEEICMPILDGLLHWAVCPSSCATDPLPSTSTSVLSPQRLVLEALSKLCIHETNVDLLLATPPFDRIVQLFSILTKLLANKNEPVTLEFALVLLSSLVQGDTSSARAVAMQHPSISLLLDFLETAEHKAMTVANQLGINALRENPEIMGTSLDMLRRAANILHNLASVPENRSLFSQHQQRLLSLVMSQILDQFVAQILSDVLYLCFQDEFPNS</sequence>
<name>A0A8B8AMQ6_CRAVI</name>
<feature type="compositionally biased region" description="Polar residues" evidence="5">
    <location>
        <begin position="1490"/>
        <end position="1508"/>
    </location>
</feature>
<feature type="compositionally biased region" description="Basic and acidic residues" evidence="5">
    <location>
        <begin position="2253"/>
        <end position="2268"/>
    </location>
</feature>
<dbReference type="SUPFAM" id="SSF46774">
    <property type="entry name" value="ARID-like"/>
    <property type="match status" value="1"/>
</dbReference>
<keyword evidence="4" id="KW-0539">Nucleus</keyword>
<feature type="compositionally biased region" description="Low complexity" evidence="5">
    <location>
        <begin position="396"/>
        <end position="406"/>
    </location>
</feature>
<feature type="compositionally biased region" description="Polar residues" evidence="5">
    <location>
        <begin position="1881"/>
        <end position="1893"/>
    </location>
</feature>
<feature type="region of interest" description="Disordered" evidence="5">
    <location>
        <begin position="855"/>
        <end position="921"/>
    </location>
</feature>
<feature type="compositionally biased region" description="Polar residues" evidence="5">
    <location>
        <begin position="784"/>
        <end position="799"/>
    </location>
</feature>
<feature type="compositionally biased region" description="Low complexity" evidence="5">
    <location>
        <begin position="645"/>
        <end position="670"/>
    </location>
</feature>
<feature type="compositionally biased region" description="Polar residues" evidence="5">
    <location>
        <begin position="744"/>
        <end position="762"/>
    </location>
</feature>
<dbReference type="Proteomes" id="UP000694844">
    <property type="component" value="Chromosome 7"/>
</dbReference>
<dbReference type="GO" id="GO:0006357">
    <property type="term" value="P:regulation of transcription by RNA polymerase II"/>
    <property type="evidence" value="ECO:0007669"/>
    <property type="project" value="TreeGrafter"/>
</dbReference>
<keyword evidence="7" id="KW-1185">Reference proteome</keyword>
<dbReference type="PROSITE" id="PS51011">
    <property type="entry name" value="ARID"/>
    <property type="match status" value="1"/>
</dbReference>
<evidence type="ECO:0000256" key="5">
    <source>
        <dbReference type="SAM" id="MobiDB-lite"/>
    </source>
</evidence>
<dbReference type="SMART" id="SM01014">
    <property type="entry name" value="ARID"/>
    <property type="match status" value="1"/>
</dbReference>
<dbReference type="GO" id="GO:0016514">
    <property type="term" value="C:SWI/SNF complex"/>
    <property type="evidence" value="ECO:0007669"/>
    <property type="project" value="InterPro"/>
</dbReference>
<feature type="region of interest" description="Disordered" evidence="5">
    <location>
        <begin position="138"/>
        <end position="488"/>
    </location>
</feature>
<feature type="region of interest" description="Disordered" evidence="5">
    <location>
        <begin position="566"/>
        <end position="826"/>
    </location>
</feature>
<dbReference type="InterPro" id="IPR033388">
    <property type="entry name" value="BAF250_C"/>
</dbReference>
<accession>A0A8B8AMQ6</accession>